<keyword evidence="3" id="KW-1185">Reference proteome</keyword>
<reference evidence="2 3" key="1">
    <citation type="submission" date="2024-09" db="EMBL/GenBank/DDBJ databases">
        <authorList>
            <person name="Sun Q."/>
            <person name="Mori K."/>
        </authorList>
    </citation>
    <scope>NUCLEOTIDE SEQUENCE [LARGE SCALE GENOMIC DNA]</scope>
    <source>
        <strain evidence="2 3">TBRC 0563</strain>
    </source>
</reference>
<feature type="region of interest" description="Disordered" evidence="1">
    <location>
        <begin position="1"/>
        <end position="33"/>
    </location>
</feature>
<evidence type="ECO:0000313" key="3">
    <source>
        <dbReference type="Proteomes" id="UP001589627"/>
    </source>
</evidence>
<name>A0ABV5YBV1_9ACTN</name>
<proteinExistence type="predicted"/>
<accession>A0ABV5YBV1</accession>
<comment type="caution">
    <text evidence="2">The sequence shown here is derived from an EMBL/GenBank/DDBJ whole genome shotgun (WGS) entry which is preliminary data.</text>
</comment>
<evidence type="ECO:0000256" key="1">
    <source>
        <dbReference type="SAM" id="MobiDB-lite"/>
    </source>
</evidence>
<gene>
    <name evidence="2" type="ORF">ACFFNX_09965</name>
</gene>
<organism evidence="2 3">
    <name type="scientific">Actinoallomurus acaciae</name>
    <dbReference type="NCBI Taxonomy" id="502577"/>
    <lineage>
        <taxon>Bacteria</taxon>
        <taxon>Bacillati</taxon>
        <taxon>Actinomycetota</taxon>
        <taxon>Actinomycetes</taxon>
        <taxon>Streptosporangiales</taxon>
        <taxon>Thermomonosporaceae</taxon>
        <taxon>Actinoallomurus</taxon>
    </lineage>
</organism>
<dbReference type="RefSeq" id="WP_378198341.1">
    <property type="nucleotide sequence ID" value="NZ_JBHLZP010000051.1"/>
</dbReference>
<dbReference type="EMBL" id="JBHLZP010000051">
    <property type="protein sequence ID" value="MFB9832511.1"/>
    <property type="molecule type" value="Genomic_DNA"/>
</dbReference>
<sequence>MTGDHAACPPAVPLRAGRRHDAPPLLPDPERGKLPLGKYGTSWIKERPNLRPKTLELYRWLFERHVLPDLDGGQMVFAPPKSRAFADLGPRPWPGRRRLGWWSLGDLNP</sequence>
<evidence type="ECO:0000313" key="2">
    <source>
        <dbReference type="EMBL" id="MFB9832511.1"/>
    </source>
</evidence>
<dbReference type="Proteomes" id="UP001589627">
    <property type="component" value="Unassembled WGS sequence"/>
</dbReference>
<protein>
    <submittedName>
        <fullName evidence="2">Uncharacterized protein</fullName>
    </submittedName>
</protein>